<dbReference type="Pfam" id="PF00996">
    <property type="entry name" value="GDI"/>
    <property type="match status" value="1"/>
</dbReference>
<dbReference type="PRINTS" id="PR00891">
    <property type="entry name" value="RABGDIREP"/>
</dbReference>
<feature type="compositionally biased region" description="Gly residues" evidence="2">
    <location>
        <begin position="450"/>
        <end position="460"/>
    </location>
</feature>
<dbReference type="InterPro" id="IPR036188">
    <property type="entry name" value="FAD/NAD-bd_sf"/>
</dbReference>
<evidence type="ECO:0000313" key="4">
    <source>
        <dbReference type="Proteomes" id="UP001151760"/>
    </source>
</evidence>
<feature type="compositionally biased region" description="Gly residues" evidence="2">
    <location>
        <begin position="624"/>
        <end position="640"/>
    </location>
</feature>
<feature type="region of interest" description="Disordered" evidence="2">
    <location>
        <begin position="450"/>
        <end position="476"/>
    </location>
</feature>
<dbReference type="PANTHER" id="PTHR11787:SF4">
    <property type="entry name" value="CHM, RAB ESCORT PROTEIN 1"/>
    <property type="match status" value="1"/>
</dbReference>
<comment type="caution">
    <text evidence="3">The sequence shown here is derived from an EMBL/GenBank/DDBJ whole genome shotgun (WGS) entry which is preliminary data.</text>
</comment>
<evidence type="ECO:0000256" key="2">
    <source>
        <dbReference type="SAM" id="MobiDB-lite"/>
    </source>
</evidence>
<sequence length="1221" mass="125453">MTESIPPYPPIEPSHFDLIVIGTGLPSSIIAAAASTAGKSVLHLDSNSFYGSHFSSLSLHDVTSFLTTSSPDHADVTIRQIYSDVEINCHDESVLESSRKYNLDLSGPRVLFCADECVNLLLRSGGNQYVEFKNIEASFVGSGGERGELVSVPDSKSAVFKDRTLKFSEKNQLNSFFKMVQGHFGNEEGGRIQDEDLESSFVEFLDKIKLPPKIKSIILYAIAMVDYDQDAGESCKDILKTRDGIDRLALYHSSVGRFPTATWCISLPLLLGILEKLNKAFCRRACCQKAVFMVPYWSLSTVYTGIRRMLAVSCSRYYLDRARWGIRGSGVKLSYFRACLQFVCTDGEGGCATIEWVGIVRFTSVQVDVVLGVWVGRSGDTRRVFVNGVGGWVWRKRGEELWVSVSRVWEGRGVREGGAMKCERLVMRAWVGGEQWWGSVNSGRGVWGSTGVGGGQGRGCSSGESREEGGGGERVGGSCVTAEPGCGGGVKEVKEWSGTLYARGEGERGRGVGGGVQLFVDGESSSVGVVRRASGGGGGVVGGWAGVRCGCEWGEAVEDWGVGWEAAVRESWVEVCLGDGDCFSAAMSSSGMARAVWGENAWRGVRKVRGDVGGGSKWDKKEVGGNGKGRVGKSRGGFAGGGRGEGVVGIGMQGGGRGVDWWGVGQDLRGVEGGGKEGGKGGVGKGSGERAGRGEGGGGVGGGSEGRWWVIGGCGGAGGRGGGEEPGGGGVLVGEARWRGRKGCGWGGRKVRCRGKGRIGAIGEEVGGVEGGVGVGRGEWQSGEAEWGGDGEVGGGGGWWGSGVGEGGGGVGAMGAGRRGPRARVEGVWGERGRWVGDVGGVCVVGGVVEHGGAEGGGGLARCGHGRGGGGDRNGKGGAGRGWGVVRELGGLGGGGTRQGTEGRPWGRRGGRVERSNVMGSSQEGRGEDSALRGGLGCERGGMEGEVGWVGWGAEVGRIVRVVARGARRWAGGYASGRGAGAGGAVSFEKGELEVVRVVRGEGGVRAGGWQGEGRARRGDEESGGGGVVGRRKQFVRVKGRGGRAGGWVGRWGQGGGGGTERGVVRRGARAGLVMFGGGLRNEGGGEAVGGVGAGEGWRIAATAPSGCGSEWGGWGGGLRPRARGACGMKVGVRSGGLRGEGVGQGGGGGKVKAGGGWVGGVGVVGRGGSRREGRGGGGLGAAVLGGGQVGKGLGWGRGSGVAKGEGREDRHRLRRVRRQR</sequence>
<name>A0ABQ5AKC0_9ASTR</name>
<comment type="similarity">
    <text evidence="1">Belongs to the Rab GDI family.</text>
</comment>
<feature type="region of interest" description="Disordered" evidence="2">
    <location>
        <begin position="888"/>
        <end position="933"/>
    </location>
</feature>
<dbReference type="EMBL" id="BQNB010012311">
    <property type="protein sequence ID" value="GJT01962.1"/>
    <property type="molecule type" value="Genomic_DNA"/>
</dbReference>
<proteinExistence type="inferred from homology"/>
<feature type="region of interest" description="Disordered" evidence="2">
    <location>
        <begin position="1009"/>
        <end position="1028"/>
    </location>
</feature>
<reference evidence="3" key="1">
    <citation type="journal article" date="2022" name="Int. J. Mol. Sci.">
        <title>Draft Genome of Tanacetum Coccineum: Genomic Comparison of Closely Related Tanacetum-Family Plants.</title>
        <authorList>
            <person name="Yamashiro T."/>
            <person name="Shiraishi A."/>
            <person name="Nakayama K."/>
            <person name="Satake H."/>
        </authorList>
    </citation>
    <scope>NUCLEOTIDE SEQUENCE</scope>
</reference>
<accession>A0ABQ5AKC0</accession>
<keyword evidence="4" id="KW-1185">Reference proteome</keyword>
<gene>
    <name evidence="3" type="ORF">Tco_0823131</name>
</gene>
<protein>
    <submittedName>
        <fullName evidence="3">Rab escort protein 1</fullName>
    </submittedName>
</protein>
<dbReference type="InterPro" id="IPR018203">
    <property type="entry name" value="GDP_dissociation_inhibitor"/>
</dbReference>
<feature type="region of interest" description="Disordered" evidence="2">
    <location>
        <begin position="613"/>
        <end position="640"/>
    </location>
</feature>
<organism evidence="3 4">
    <name type="scientific">Tanacetum coccineum</name>
    <dbReference type="NCBI Taxonomy" id="301880"/>
    <lineage>
        <taxon>Eukaryota</taxon>
        <taxon>Viridiplantae</taxon>
        <taxon>Streptophyta</taxon>
        <taxon>Embryophyta</taxon>
        <taxon>Tracheophyta</taxon>
        <taxon>Spermatophyta</taxon>
        <taxon>Magnoliopsida</taxon>
        <taxon>eudicotyledons</taxon>
        <taxon>Gunneridae</taxon>
        <taxon>Pentapetalae</taxon>
        <taxon>asterids</taxon>
        <taxon>campanulids</taxon>
        <taxon>Asterales</taxon>
        <taxon>Asteraceae</taxon>
        <taxon>Asteroideae</taxon>
        <taxon>Anthemideae</taxon>
        <taxon>Anthemidinae</taxon>
        <taxon>Tanacetum</taxon>
    </lineage>
</organism>
<feature type="compositionally biased region" description="Gly residues" evidence="2">
    <location>
        <begin position="1195"/>
        <end position="1204"/>
    </location>
</feature>
<dbReference type="Gene3D" id="3.30.519.10">
    <property type="entry name" value="Guanine Nucleotide Dissociation Inhibitor, domain 2"/>
    <property type="match status" value="1"/>
</dbReference>
<dbReference type="Proteomes" id="UP001151760">
    <property type="component" value="Unassembled WGS sequence"/>
</dbReference>
<dbReference type="SUPFAM" id="SSF51905">
    <property type="entry name" value="FAD/NAD(P)-binding domain"/>
    <property type="match status" value="1"/>
</dbReference>
<reference evidence="3" key="2">
    <citation type="submission" date="2022-01" db="EMBL/GenBank/DDBJ databases">
        <authorList>
            <person name="Yamashiro T."/>
            <person name="Shiraishi A."/>
            <person name="Satake H."/>
            <person name="Nakayama K."/>
        </authorList>
    </citation>
    <scope>NUCLEOTIDE SEQUENCE</scope>
</reference>
<feature type="compositionally biased region" description="Gly residues" evidence="2">
    <location>
        <begin position="800"/>
        <end position="818"/>
    </location>
</feature>
<dbReference type="Gene3D" id="1.10.405.10">
    <property type="entry name" value="Guanine Nucleotide Dissociation Inhibitor, domain 1"/>
    <property type="match status" value="1"/>
</dbReference>
<dbReference type="Gene3D" id="3.50.50.60">
    <property type="entry name" value="FAD/NAD(P)-binding domain"/>
    <property type="match status" value="1"/>
</dbReference>
<feature type="region of interest" description="Disordered" evidence="2">
    <location>
        <begin position="800"/>
        <end position="819"/>
    </location>
</feature>
<dbReference type="PANTHER" id="PTHR11787">
    <property type="entry name" value="RAB GDP-DISSOCIATION INHIBITOR"/>
    <property type="match status" value="1"/>
</dbReference>
<feature type="compositionally biased region" description="Gly residues" evidence="2">
    <location>
        <begin position="694"/>
        <end position="705"/>
    </location>
</feature>
<evidence type="ECO:0000256" key="1">
    <source>
        <dbReference type="ARBA" id="ARBA00005593"/>
    </source>
</evidence>
<feature type="region of interest" description="Disordered" evidence="2">
    <location>
        <begin position="1195"/>
        <end position="1221"/>
    </location>
</feature>
<feature type="region of interest" description="Disordered" evidence="2">
    <location>
        <begin position="670"/>
        <end position="705"/>
    </location>
</feature>
<evidence type="ECO:0000313" key="3">
    <source>
        <dbReference type="EMBL" id="GJT01962.1"/>
    </source>
</evidence>